<name>A0A387H847_9ACTN</name>
<dbReference type="EMBL" id="CP032698">
    <property type="protein sequence ID" value="AYG80006.1"/>
    <property type="molecule type" value="Genomic_DNA"/>
</dbReference>
<protein>
    <submittedName>
        <fullName evidence="1">Uncharacterized protein</fullName>
    </submittedName>
</protein>
<evidence type="ECO:0000313" key="2">
    <source>
        <dbReference type="Proteomes" id="UP000271554"/>
    </source>
</evidence>
<evidence type="ECO:0000313" key="1">
    <source>
        <dbReference type="EMBL" id="AYG80006.1"/>
    </source>
</evidence>
<dbReference type="InterPro" id="IPR008983">
    <property type="entry name" value="Tumour_necrosis_fac-like_dom"/>
</dbReference>
<accession>A0A387H847</accession>
<proteinExistence type="predicted"/>
<reference evidence="1 2" key="1">
    <citation type="submission" date="2018-10" db="EMBL/GenBank/DDBJ databases">
        <title>Relationship between Morphology and Antimicrobial Activity in Streptomyces.</title>
        <authorList>
            <person name="Kang H.J."/>
            <person name="Kim S.B."/>
        </authorList>
    </citation>
    <scope>NUCLEOTIDE SEQUENCE [LARGE SCALE GENOMIC DNA]</scope>
    <source>
        <strain evidence="1 2">BH38</strain>
    </source>
</reference>
<keyword evidence="2" id="KW-1185">Reference proteome</keyword>
<dbReference type="SUPFAM" id="SSF49842">
    <property type="entry name" value="TNF-like"/>
    <property type="match status" value="1"/>
</dbReference>
<sequence>MAAVDEKWTSRQKVDAATMNRASYTPIQVLANPPSLRAAGVTNDNVSGQAPIVWKEASTAGGFTTQDRVNFKPPVSGLYWVTCTATMSTPATWDGLTNTGTLLVQVGTSSGSSSQTLLKGFTSTKVKGSYQAAHTSGLVILNSEQTIWTSIQGYGGTWTKAKTGNPDESLSALSAVLISPDATS</sequence>
<gene>
    <name evidence="1" type="ORF">DWB77_02126</name>
</gene>
<dbReference type="KEGG" id="shun:DWB77_02126"/>
<dbReference type="Proteomes" id="UP000271554">
    <property type="component" value="Chromosome"/>
</dbReference>
<dbReference type="Gene3D" id="2.60.120.40">
    <property type="match status" value="1"/>
</dbReference>
<organism evidence="1 2">
    <name type="scientific">Streptomyces hundungensis</name>
    <dbReference type="NCBI Taxonomy" id="1077946"/>
    <lineage>
        <taxon>Bacteria</taxon>
        <taxon>Bacillati</taxon>
        <taxon>Actinomycetota</taxon>
        <taxon>Actinomycetes</taxon>
        <taxon>Kitasatosporales</taxon>
        <taxon>Streptomycetaceae</taxon>
        <taxon>Streptomyces</taxon>
    </lineage>
</organism>
<dbReference type="RefSeq" id="WP_120721007.1">
    <property type="nucleotide sequence ID" value="NZ_CP032698.1"/>
</dbReference>
<dbReference type="AlphaFoldDB" id="A0A387H847"/>
<dbReference type="OrthoDB" id="9825430at2"/>